<organism evidence="5 6">
    <name type="scientific">Antiquaquibacter oligotrophicus</name>
    <dbReference type="NCBI Taxonomy" id="2880260"/>
    <lineage>
        <taxon>Bacteria</taxon>
        <taxon>Bacillati</taxon>
        <taxon>Actinomycetota</taxon>
        <taxon>Actinomycetes</taxon>
        <taxon>Micrococcales</taxon>
        <taxon>Microbacteriaceae</taxon>
        <taxon>Antiquaquibacter</taxon>
    </lineage>
</organism>
<dbReference type="EC" id="2.3.1.51" evidence="5"/>
<dbReference type="SMART" id="SM00563">
    <property type="entry name" value="PlsC"/>
    <property type="match status" value="1"/>
</dbReference>
<comment type="caution">
    <text evidence="5">The sequence shown here is derived from an EMBL/GenBank/DDBJ whole genome shotgun (WGS) entry which is preliminary data.</text>
</comment>
<evidence type="ECO:0000256" key="3">
    <source>
        <dbReference type="SAM" id="Phobius"/>
    </source>
</evidence>
<dbReference type="Proteomes" id="UP001160142">
    <property type="component" value="Unassembled WGS sequence"/>
</dbReference>
<name>A0ABT6KNB0_9MICO</name>
<gene>
    <name evidence="5" type="ORF">M2152_001668</name>
</gene>
<dbReference type="SUPFAM" id="SSF69593">
    <property type="entry name" value="Glycerol-3-phosphate (1)-acyltransferase"/>
    <property type="match status" value="1"/>
</dbReference>
<keyword evidence="3" id="KW-1133">Transmembrane helix</keyword>
<keyword evidence="2 5" id="KW-0012">Acyltransferase</keyword>
<proteinExistence type="predicted"/>
<dbReference type="PANTHER" id="PTHR10434">
    <property type="entry name" value="1-ACYL-SN-GLYCEROL-3-PHOSPHATE ACYLTRANSFERASE"/>
    <property type="match status" value="1"/>
</dbReference>
<accession>A0ABT6KNB0</accession>
<dbReference type="CDD" id="cd07989">
    <property type="entry name" value="LPLAT_AGPAT-like"/>
    <property type="match status" value="1"/>
</dbReference>
<keyword evidence="3" id="KW-0812">Transmembrane</keyword>
<sequence>MAGTTRSEKTVGWRLLSFIVIPFLLLVGRYRFRNVDKLPAGAFILAPNHYSNFDPLVTAYALWRAGRVPRFLAKASLFRVPVLGAILRATGQIPVERAGTTAGADPLAAASRLVDDGLAVIVYPEGTLTRDPQMWPMRGRFGAVRLSLEHGIPIVPCAHWGVQEILPRYSKKLSIFPRKNVDVIFGEPVDLSPWQDKPKTGATYAAATTAVMQSITKLLEELRGERAPLERWDPAEHGQTEFGRLEN</sequence>
<dbReference type="PANTHER" id="PTHR10434:SF55">
    <property type="entry name" value="POSSIBLE ACYLTRANSFERASE"/>
    <property type="match status" value="1"/>
</dbReference>
<dbReference type="EMBL" id="JARXVQ010000001">
    <property type="protein sequence ID" value="MDH6181486.1"/>
    <property type="molecule type" value="Genomic_DNA"/>
</dbReference>
<dbReference type="Pfam" id="PF01553">
    <property type="entry name" value="Acyltransferase"/>
    <property type="match status" value="1"/>
</dbReference>
<evidence type="ECO:0000259" key="4">
    <source>
        <dbReference type="SMART" id="SM00563"/>
    </source>
</evidence>
<protein>
    <submittedName>
        <fullName evidence="5">1-acyl-sn-glycerol-3-phosphate acyltransferase</fullName>
        <ecNumber evidence="5">2.3.1.51</ecNumber>
    </submittedName>
</protein>
<keyword evidence="1 5" id="KW-0808">Transferase</keyword>
<keyword evidence="3" id="KW-0472">Membrane</keyword>
<evidence type="ECO:0000313" key="6">
    <source>
        <dbReference type="Proteomes" id="UP001160142"/>
    </source>
</evidence>
<evidence type="ECO:0000256" key="1">
    <source>
        <dbReference type="ARBA" id="ARBA00022679"/>
    </source>
</evidence>
<keyword evidence="6" id="KW-1185">Reference proteome</keyword>
<dbReference type="GO" id="GO:0003841">
    <property type="term" value="F:1-acylglycerol-3-phosphate O-acyltransferase activity"/>
    <property type="evidence" value="ECO:0007669"/>
    <property type="project" value="UniProtKB-EC"/>
</dbReference>
<dbReference type="RefSeq" id="WP_322133799.1">
    <property type="nucleotide sequence ID" value="NZ_CP085036.1"/>
</dbReference>
<evidence type="ECO:0000256" key="2">
    <source>
        <dbReference type="ARBA" id="ARBA00023315"/>
    </source>
</evidence>
<reference evidence="5 6" key="1">
    <citation type="submission" date="2023-04" db="EMBL/GenBank/DDBJ databases">
        <title>Genome Encyclopedia of Bacteria and Archaea VI: Functional Genomics of Type Strains.</title>
        <authorList>
            <person name="Whitman W."/>
        </authorList>
    </citation>
    <scope>NUCLEOTIDE SEQUENCE [LARGE SCALE GENOMIC DNA]</scope>
    <source>
        <strain evidence="5 6">SG_E_30_P1</strain>
    </source>
</reference>
<feature type="domain" description="Phospholipid/glycerol acyltransferase" evidence="4">
    <location>
        <begin position="43"/>
        <end position="162"/>
    </location>
</feature>
<evidence type="ECO:0000313" key="5">
    <source>
        <dbReference type="EMBL" id="MDH6181486.1"/>
    </source>
</evidence>
<dbReference type="InterPro" id="IPR002123">
    <property type="entry name" value="Plipid/glycerol_acylTrfase"/>
</dbReference>
<feature type="transmembrane region" description="Helical" evidence="3">
    <location>
        <begin position="12"/>
        <end position="30"/>
    </location>
</feature>